<feature type="transmembrane region" description="Helical" evidence="1">
    <location>
        <begin position="129"/>
        <end position="153"/>
    </location>
</feature>
<dbReference type="STRING" id="1125699.HMPREF9194_01770"/>
<keyword evidence="4" id="KW-1185">Reference proteome</keyword>
<dbReference type="RefSeq" id="WP_016526033.1">
    <property type="nucleotide sequence ID" value="NZ_KE332518.1"/>
</dbReference>
<accession>S3L3Q1</accession>
<evidence type="ECO:0000259" key="2">
    <source>
        <dbReference type="Pfam" id="PF07331"/>
    </source>
</evidence>
<feature type="domain" description="DUF1468" evidence="2">
    <location>
        <begin position="10"/>
        <end position="154"/>
    </location>
</feature>
<keyword evidence="1" id="KW-0812">Transmembrane</keyword>
<dbReference type="Pfam" id="PF07331">
    <property type="entry name" value="TctB"/>
    <property type="match status" value="1"/>
</dbReference>
<comment type="caution">
    <text evidence="3">The sequence shown here is derived from an EMBL/GenBank/DDBJ whole genome shotgun (WGS) entry which is preliminary data.</text>
</comment>
<dbReference type="PATRIC" id="fig|1125699.3.peg.1786"/>
<keyword evidence="1" id="KW-0472">Membrane</keyword>
<dbReference type="EMBL" id="ATFF01000006">
    <property type="protein sequence ID" value="EPF31424.1"/>
    <property type="molecule type" value="Genomic_DNA"/>
</dbReference>
<name>S3L3Q1_TREMA</name>
<dbReference type="Proteomes" id="UP000014541">
    <property type="component" value="Unassembled WGS sequence"/>
</dbReference>
<reference evidence="3 4" key="1">
    <citation type="submission" date="2013-04" db="EMBL/GenBank/DDBJ databases">
        <title>The Genome Sequence of Treponema maltophilum ATCC 51939.</title>
        <authorList>
            <consortium name="The Broad Institute Genomics Platform"/>
            <person name="Earl A."/>
            <person name="Ward D."/>
            <person name="Feldgarden M."/>
            <person name="Gevers D."/>
            <person name="Leonetti C."/>
            <person name="Blanton J.M."/>
            <person name="Dewhirst F.E."/>
            <person name="Izard J."/>
            <person name="Walker B."/>
            <person name="Young S."/>
            <person name="Zeng Q."/>
            <person name="Gargeya S."/>
            <person name="Fitzgerald M."/>
            <person name="Haas B."/>
            <person name="Abouelleil A."/>
            <person name="Allen A.W."/>
            <person name="Alvarado L."/>
            <person name="Arachchi H.M."/>
            <person name="Berlin A.M."/>
            <person name="Chapman S.B."/>
            <person name="Gainer-Dewar J."/>
            <person name="Goldberg J."/>
            <person name="Griggs A."/>
            <person name="Gujja S."/>
            <person name="Hansen M."/>
            <person name="Howarth C."/>
            <person name="Imamovic A."/>
            <person name="Ireland A."/>
            <person name="Larimer J."/>
            <person name="McCowan C."/>
            <person name="Murphy C."/>
            <person name="Pearson M."/>
            <person name="Poon T.W."/>
            <person name="Priest M."/>
            <person name="Roberts A."/>
            <person name="Saif S."/>
            <person name="Shea T."/>
            <person name="Sisk P."/>
            <person name="Sykes S."/>
            <person name="Wortman J."/>
            <person name="Nusbaum C."/>
            <person name="Birren B."/>
        </authorList>
    </citation>
    <scope>NUCLEOTIDE SEQUENCE [LARGE SCALE GENOMIC DNA]</scope>
    <source>
        <strain evidence="3 4">ATCC 51939</strain>
    </source>
</reference>
<gene>
    <name evidence="3" type="ORF">HMPREF9194_01770</name>
</gene>
<organism evidence="3 4">
    <name type="scientific">Treponema maltophilum ATCC 51939</name>
    <dbReference type="NCBI Taxonomy" id="1125699"/>
    <lineage>
        <taxon>Bacteria</taxon>
        <taxon>Pseudomonadati</taxon>
        <taxon>Spirochaetota</taxon>
        <taxon>Spirochaetia</taxon>
        <taxon>Spirochaetales</taxon>
        <taxon>Treponemataceae</taxon>
        <taxon>Treponema</taxon>
    </lineage>
</organism>
<dbReference type="InterPro" id="IPR009936">
    <property type="entry name" value="DUF1468"/>
</dbReference>
<dbReference type="OrthoDB" id="5690851at2"/>
<sequence length="159" mass="17603">MKIKYNNEMIAGSTFAVIAAIGWFLIPSQIETYEKSSINAKTFPAIALGGLFIFSCALFLQGLFLRPKKEVDLHSGIIKSEAFKKEIRSVIFILLLLAYAFVIGKIGFLIATSALVAAILIFYGARKWYYYAIAIATVFIVYFVFSVMLHVSLPTGGLI</sequence>
<feature type="transmembrane region" description="Helical" evidence="1">
    <location>
        <begin position="9"/>
        <end position="26"/>
    </location>
</feature>
<dbReference type="HOGENOM" id="CLU_130904_0_0_12"/>
<evidence type="ECO:0000313" key="4">
    <source>
        <dbReference type="Proteomes" id="UP000014541"/>
    </source>
</evidence>
<evidence type="ECO:0000313" key="3">
    <source>
        <dbReference type="EMBL" id="EPF31424.1"/>
    </source>
</evidence>
<evidence type="ECO:0000256" key="1">
    <source>
        <dbReference type="SAM" id="Phobius"/>
    </source>
</evidence>
<protein>
    <recommendedName>
        <fullName evidence="2">DUF1468 domain-containing protein</fullName>
    </recommendedName>
</protein>
<dbReference type="eggNOG" id="ENOG50307MT">
    <property type="taxonomic scope" value="Bacteria"/>
</dbReference>
<proteinExistence type="predicted"/>
<feature type="transmembrane region" description="Helical" evidence="1">
    <location>
        <begin position="46"/>
        <end position="65"/>
    </location>
</feature>
<dbReference type="AlphaFoldDB" id="S3L3Q1"/>
<keyword evidence="1" id="KW-1133">Transmembrane helix</keyword>
<feature type="transmembrane region" description="Helical" evidence="1">
    <location>
        <begin position="90"/>
        <end position="123"/>
    </location>
</feature>